<dbReference type="AlphaFoldDB" id="M2Y0R5"/>
<dbReference type="EMBL" id="AOEX01000016">
    <property type="protein sequence ID" value="EME66751.1"/>
    <property type="molecule type" value="Genomic_DNA"/>
</dbReference>
<comment type="caution">
    <text evidence="5">The sequence shown here is derived from an EMBL/GenBank/DDBJ whole genome shotgun (WGS) entry which is preliminary data.</text>
</comment>
<dbReference type="InterPro" id="IPR040442">
    <property type="entry name" value="Pyrv_kinase-like_dom_sf"/>
</dbReference>
<feature type="domain" description="HpcH/HpaI aldolase/citrate lyase" evidence="4">
    <location>
        <begin position="20"/>
        <end position="237"/>
    </location>
</feature>
<dbReference type="Gene3D" id="3.20.20.60">
    <property type="entry name" value="Phosphoenolpyruvate-binding domains"/>
    <property type="match status" value="1"/>
</dbReference>
<keyword evidence="3" id="KW-0456">Lyase</keyword>
<dbReference type="InterPro" id="IPR005000">
    <property type="entry name" value="Aldolase/citrate-lyase_domain"/>
</dbReference>
<dbReference type="Proteomes" id="UP000011731">
    <property type="component" value="Unassembled WGS sequence"/>
</dbReference>
<evidence type="ECO:0000256" key="1">
    <source>
        <dbReference type="ARBA" id="ARBA00005568"/>
    </source>
</evidence>
<evidence type="ECO:0000313" key="6">
    <source>
        <dbReference type="Proteomes" id="UP000011731"/>
    </source>
</evidence>
<organism evidence="5 6">
    <name type="scientific">Rhodococcus ruber BKS 20-38</name>
    <dbReference type="NCBI Taxonomy" id="1278076"/>
    <lineage>
        <taxon>Bacteria</taxon>
        <taxon>Bacillati</taxon>
        <taxon>Actinomycetota</taxon>
        <taxon>Actinomycetes</taxon>
        <taxon>Mycobacteriales</taxon>
        <taxon>Nocardiaceae</taxon>
        <taxon>Rhodococcus</taxon>
    </lineage>
</organism>
<dbReference type="RefSeq" id="WP_003934562.1">
    <property type="nucleotide sequence ID" value="NZ_AOEX01000016.1"/>
</dbReference>
<dbReference type="GO" id="GO:0016832">
    <property type="term" value="F:aldehyde-lyase activity"/>
    <property type="evidence" value="ECO:0007669"/>
    <property type="project" value="TreeGrafter"/>
</dbReference>
<dbReference type="PATRIC" id="fig|1278076.4.peg.498"/>
<evidence type="ECO:0000259" key="4">
    <source>
        <dbReference type="Pfam" id="PF03328"/>
    </source>
</evidence>
<dbReference type="SUPFAM" id="SSF51621">
    <property type="entry name" value="Phosphoenolpyruvate/pyruvate domain"/>
    <property type="match status" value="1"/>
</dbReference>
<dbReference type="PANTHER" id="PTHR30502">
    <property type="entry name" value="2-KETO-3-DEOXY-L-RHAMNONATE ALDOLASE"/>
    <property type="match status" value="1"/>
</dbReference>
<keyword evidence="2" id="KW-0479">Metal-binding</keyword>
<gene>
    <name evidence="5" type="ORF">G352_02404</name>
</gene>
<dbReference type="InterPro" id="IPR050251">
    <property type="entry name" value="HpcH-HpaI_aldolase"/>
</dbReference>
<dbReference type="PANTHER" id="PTHR30502:SF0">
    <property type="entry name" value="PHOSPHOENOLPYRUVATE CARBOXYLASE FAMILY PROTEIN"/>
    <property type="match status" value="1"/>
</dbReference>
<dbReference type="GO" id="GO:0046872">
    <property type="term" value="F:metal ion binding"/>
    <property type="evidence" value="ECO:0007669"/>
    <property type="project" value="UniProtKB-KW"/>
</dbReference>
<protein>
    <submittedName>
        <fullName evidence="5">Aldolase</fullName>
    </submittedName>
</protein>
<accession>M2Y0R5</accession>
<evidence type="ECO:0000256" key="3">
    <source>
        <dbReference type="ARBA" id="ARBA00023239"/>
    </source>
</evidence>
<dbReference type="InterPro" id="IPR015813">
    <property type="entry name" value="Pyrv/PenolPyrv_kinase-like_dom"/>
</dbReference>
<evidence type="ECO:0000256" key="2">
    <source>
        <dbReference type="ARBA" id="ARBA00022723"/>
    </source>
</evidence>
<dbReference type="Pfam" id="PF03328">
    <property type="entry name" value="HpcH_HpaI"/>
    <property type="match status" value="1"/>
</dbReference>
<name>M2Y0R5_9NOCA</name>
<evidence type="ECO:0000313" key="5">
    <source>
        <dbReference type="EMBL" id="EME66751.1"/>
    </source>
</evidence>
<keyword evidence="6" id="KW-1185">Reference proteome</keyword>
<reference evidence="5 6" key="1">
    <citation type="journal article" date="2013" name="Genome Announc.">
        <title>Draft Genome Sequence of Rhodococcus ruber Strain BKS 20-38.</title>
        <authorList>
            <person name="Bala M."/>
            <person name="Kumar S."/>
            <person name="Raghava G.P."/>
            <person name="Mayilraj S."/>
        </authorList>
    </citation>
    <scope>NUCLEOTIDE SEQUENCE [LARGE SCALE GENOMIC DNA]</scope>
    <source>
        <strain evidence="5 6">BKS 20-38</strain>
    </source>
</reference>
<dbReference type="GO" id="GO:0005737">
    <property type="term" value="C:cytoplasm"/>
    <property type="evidence" value="ECO:0007669"/>
    <property type="project" value="TreeGrafter"/>
</dbReference>
<comment type="similarity">
    <text evidence="1">Belongs to the HpcH/HpaI aldolase family.</text>
</comment>
<proteinExistence type="inferred from homology"/>
<sequence length="264" mass="27680">MRANNLRSIIADGRCAVNAWLSTDSPYTAEALSHCGFDSITVDAQHGMFGRDALVRMLQAIAAGPATPMARPSTLDPAELGWLLDAGAYGIVAPGIDTAEAAEHLVAACTYPPRGRRSFGPSRGLLYGGPDYLDQADRTVTLWAMIESAQALGNLEQIAAVPGLYGLYIGPNDLALDLGERPGGRIGDTVARHCATIRDAAHRNGLAVGVFCADGDEAARWRFEGFDLVTPGNDLSMIRAEAQKRIASVRGVVGAAAPATGSGY</sequence>